<evidence type="ECO:0000259" key="4">
    <source>
        <dbReference type="PROSITE" id="PS51118"/>
    </source>
</evidence>
<evidence type="ECO:0000313" key="6">
    <source>
        <dbReference type="Proteomes" id="UP000064967"/>
    </source>
</evidence>
<keyword evidence="3" id="KW-0804">Transcription</keyword>
<dbReference type="PANTHER" id="PTHR33204:SF39">
    <property type="entry name" value="TRANSCRIPTIONAL REGULATORY PROTEIN"/>
    <property type="match status" value="1"/>
</dbReference>
<proteinExistence type="predicted"/>
<reference evidence="5 6" key="1">
    <citation type="submission" date="2015-08" db="EMBL/GenBank/DDBJ databases">
        <authorList>
            <person name="Babu N.S."/>
            <person name="Beckwith C.J."/>
            <person name="Beseler K.G."/>
            <person name="Brison A."/>
            <person name="Carone J.V."/>
            <person name="Caskin T.P."/>
            <person name="Diamond M."/>
            <person name="Durham M.E."/>
            <person name="Foxe J.M."/>
            <person name="Go M."/>
            <person name="Henderson B.A."/>
            <person name="Jones I.B."/>
            <person name="McGettigan J.A."/>
            <person name="Micheletti S.J."/>
            <person name="Nasrallah M.E."/>
            <person name="Ortiz D."/>
            <person name="Piller C.R."/>
            <person name="Privatt S.R."/>
            <person name="Schneider S.L."/>
            <person name="Sharp S."/>
            <person name="Smith T.C."/>
            <person name="Stanton J.D."/>
            <person name="Ullery H.E."/>
            <person name="Wilson R.J."/>
            <person name="Serrano M.G."/>
            <person name="Buck G."/>
            <person name="Lee V."/>
            <person name="Wang Y."/>
            <person name="Carvalho R."/>
            <person name="Voegtly L."/>
            <person name="Shi R."/>
            <person name="Duckworth R."/>
            <person name="Johnson A."/>
            <person name="Loviza R."/>
            <person name="Walstead R."/>
            <person name="Shah Z."/>
            <person name="Kiflezghi M."/>
            <person name="Wade K."/>
            <person name="Ball S.L."/>
            <person name="Bradley K.W."/>
            <person name="Asai D.J."/>
            <person name="Bowman C.A."/>
            <person name="Russell D.A."/>
            <person name="Pope W.H."/>
            <person name="Jacobs-Sera D."/>
            <person name="Hendrix R.W."/>
            <person name="Hatfull G.F."/>
        </authorList>
    </citation>
    <scope>NUCLEOTIDE SEQUENCE [LARGE SCALE GENOMIC DNA]</scope>
    <source>
        <strain evidence="5 6">DSM 27648</strain>
    </source>
</reference>
<organism evidence="5 6">
    <name type="scientific">Labilithrix luteola</name>
    <dbReference type="NCBI Taxonomy" id="1391654"/>
    <lineage>
        <taxon>Bacteria</taxon>
        <taxon>Pseudomonadati</taxon>
        <taxon>Myxococcota</taxon>
        <taxon>Polyangia</taxon>
        <taxon>Polyangiales</taxon>
        <taxon>Labilitrichaceae</taxon>
        <taxon>Labilithrix</taxon>
    </lineage>
</organism>
<dbReference type="STRING" id="1391654.AKJ09_03749"/>
<dbReference type="SUPFAM" id="SSF46785">
    <property type="entry name" value="Winged helix' DNA-binding domain"/>
    <property type="match status" value="1"/>
</dbReference>
<dbReference type="GO" id="GO:0003677">
    <property type="term" value="F:DNA binding"/>
    <property type="evidence" value="ECO:0007669"/>
    <property type="project" value="UniProtKB-KW"/>
</dbReference>
<feature type="domain" description="HTH hxlR-type" evidence="4">
    <location>
        <begin position="52"/>
        <end position="153"/>
    </location>
</feature>
<keyword evidence="2" id="KW-0238">DNA-binding</keyword>
<accession>A0A0K1PU74</accession>
<name>A0A0K1PU74_9BACT</name>
<keyword evidence="1" id="KW-0805">Transcription regulation</keyword>
<evidence type="ECO:0000256" key="2">
    <source>
        <dbReference type="ARBA" id="ARBA00023125"/>
    </source>
</evidence>
<sequence length="170" mass="18990">MRGDERAHAFSPSNEGHLACDSRFPEVRTSQCYSFAVVTKPDSASIGAVEHANGIAREMFERIADKWTLLVVANLGEVELLRFTELQDRIGNVSHKMLTQTLRQLERDGLVTRTVHPVVPPRVDYRLTPLGRGLLITVTGICMWVRDNLALIETSRSTFDARSTPALNES</sequence>
<dbReference type="Proteomes" id="UP000064967">
    <property type="component" value="Chromosome"/>
</dbReference>
<evidence type="ECO:0000256" key="3">
    <source>
        <dbReference type="ARBA" id="ARBA00023163"/>
    </source>
</evidence>
<dbReference type="Gene3D" id="1.10.10.10">
    <property type="entry name" value="Winged helix-like DNA-binding domain superfamily/Winged helix DNA-binding domain"/>
    <property type="match status" value="1"/>
</dbReference>
<protein>
    <submittedName>
        <fullName evidence="5">Transcriptional regulator, HxlR family</fullName>
    </submittedName>
</protein>
<dbReference type="PATRIC" id="fig|1391654.3.peg.3804"/>
<dbReference type="PANTHER" id="PTHR33204">
    <property type="entry name" value="TRANSCRIPTIONAL REGULATOR, MARR FAMILY"/>
    <property type="match status" value="1"/>
</dbReference>
<dbReference type="InterPro" id="IPR036390">
    <property type="entry name" value="WH_DNA-bd_sf"/>
</dbReference>
<dbReference type="InterPro" id="IPR002577">
    <property type="entry name" value="HTH_HxlR"/>
</dbReference>
<dbReference type="InterPro" id="IPR036388">
    <property type="entry name" value="WH-like_DNA-bd_sf"/>
</dbReference>
<dbReference type="PROSITE" id="PS51118">
    <property type="entry name" value="HTH_HXLR"/>
    <property type="match status" value="1"/>
</dbReference>
<keyword evidence="6" id="KW-1185">Reference proteome</keyword>
<dbReference type="EMBL" id="CP012333">
    <property type="protein sequence ID" value="AKU97085.1"/>
    <property type="molecule type" value="Genomic_DNA"/>
</dbReference>
<dbReference type="Pfam" id="PF01638">
    <property type="entry name" value="HxlR"/>
    <property type="match status" value="1"/>
</dbReference>
<dbReference type="KEGG" id="llu:AKJ09_03749"/>
<dbReference type="AlphaFoldDB" id="A0A0K1PU74"/>
<evidence type="ECO:0000313" key="5">
    <source>
        <dbReference type="EMBL" id="AKU97085.1"/>
    </source>
</evidence>
<evidence type="ECO:0000256" key="1">
    <source>
        <dbReference type="ARBA" id="ARBA00023015"/>
    </source>
</evidence>
<gene>
    <name evidence="5" type="ORF">AKJ09_03749</name>
</gene>